<geneLocation type="plasmid" evidence="1 2">
    <name>pBsph</name>
</geneLocation>
<evidence type="ECO:0000313" key="1">
    <source>
        <dbReference type="EMBL" id="ACA42367.1"/>
    </source>
</evidence>
<name>B1I0K8_LYSSC</name>
<dbReference type="HOGENOM" id="CLU_2465342_0_0_9"/>
<gene>
    <name evidence="1" type="ordered locus">Bsph_p137</name>
</gene>
<accession>B1I0K8</accession>
<reference evidence="1 2" key="1">
    <citation type="journal article" date="2008" name="J. Bacteriol.">
        <title>Complete genome sequence of the mosquitocidal bacterium Bacillus sphaericus C3-41 and comparison with those of closely related Bacillus species.</title>
        <authorList>
            <person name="Hu X."/>
            <person name="Fan W."/>
            <person name="Han B."/>
            <person name="Liu H."/>
            <person name="Zheng D."/>
            <person name="Li Q."/>
            <person name="Dong W."/>
            <person name="Yan J."/>
            <person name="Gao M."/>
            <person name="Berry C."/>
            <person name="Yuan Z."/>
        </authorList>
    </citation>
    <scope>NUCLEOTIDE SEQUENCE [LARGE SCALE GENOMIC DNA]</scope>
    <source>
        <strain evidence="1 2">C3-41</strain>
        <plasmid evidence="1 2">pBsph</plasmid>
    </source>
</reference>
<evidence type="ECO:0000313" key="2">
    <source>
        <dbReference type="Proteomes" id="UP000002164"/>
    </source>
</evidence>
<dbReference type="Proteomes" id="UP000002164">
    <property type="component" value="Plasmid pBsph"/>
</dbReference>
<protein>
    <submittedName>
        <fullName evidence="1">Uncharacterized protein</fullName>
    </submittedName>
</protein>
<keyword evidence="1" id="KW-0614">Plasmid</keyword>
<dbReference type="KEGG" id="lsp:Bsph_p137"/>
<organism evidence="1 2">
    <name type="scientific">Lysinibacillus sphaericus (strain C3-41)</name>
    <dbReference type="NCBI Taxonomy" id="444177"/>
    <lineage>
        <taxon>Bacteria</taxon>
        <taxon>Bacillati</taxon>
        <taxon>Bacillota</taxon>
        <taxon>Bacilli</taxon>
        <taxon>Bacillales</taxon>
        <taxon>Bacillaceae</taxon>
        <taxon>Lysinibacillus</taxon>
    </lineage>
</organism>
<dbReference type="EnsemblBacteria" id="ACA42367">
    <property type="protein sequence ID" value="ACA42367"/>
    <property type="gene ID" value="Bsph_p137"/>
</dbReference>
<proteinExistence type="predicted"/>
<dbReference type="EMBL" id="CP000818">
    <property type="protein sequence ID" value="ACA42367.1"/>
    <property type="molecule type" value="Genomic_DNA"/>
</dbReference>
<dbReference type="RefSeq" id="WP_012291774.1">
    <property type="nucleotide sequence ID" value="NC_010381.1"/>
</dbReference>
<sequence>MQTNTDNHVTIIEDIIKKIENYKNASDTLATALYQLAALKSPEYFKVSDFVQRLETCCLTYDEHRIINELSSYLEDFSMSLKQIEKNK</sequence>
<dbReference type="AlphaFoldDB" id="B1I0K8"/>